<dbReference type="Proteomes" id="UP000003460">
    <property type="component" value="Unassembled WGS sequence"/>
</dbReference>
<name>C9LJX7_9BACT</name>
<organism evidence="1 2">
    <name type="scientific">Alloprevotella tannerae ATCC 51259</name>
    <dbReference type="NCBI Taxonomy" id="626522"/>
    <lineage>
        <taxon>Bacteria</taxon>
        <taxon>Pseudomonadati</taxon>
        <taxon>Bacteroidota</taxon>
        <taxon>Bacteroidia</taxon>
        <taxon>Bacteroidales</taxon>
        <taxon>Prevotellaceae</taxon>
        <taxon>Alloprevotella</taxon>
    </lineage>
</organism>
<reference evidence="1" key="1">
    <citation type="submission" date="2009-09" db="EMBL/GenBank/DDBJ databases">
        <authorList>
            <person name="Weinstock G."/>
            <person name="Sodergren E."/>
            <person name="Clifton S."/>
            <person name="Fulton L."/>
            <person name="Fulton B."/>
            <person name="Courtney L."/>
            <person name="Fronick C."/>
            <person name="Harrison M."/>
            <person name="Strong C."/>
            <person name="Farmer C."/>
            <person name="Delahaunty K."/>
            <person name="Markovic C."/>
            <person name="Hall O."/>
            <person name="Minx P."/>
            <person name="Tomlinson C."/>
            <person name="Mitreva M."/>
            <person name="Nelson J."/>
            <person name="Hou S."/>
            <person name="Wollam A."/>
            <person name="Pepin K.H."/>
            <person name="Johnson M."/>
            <person name="Bhonagiri V."/>
            <person name="Nash W.E."/>
            <person name="Warren W."/>
            <person name="Chinwalla A."/>
            <person name="Mardis E.R."/>
            <person name="Wilson R.K."/>
        </authorList>
    </citation>
    <scope>NUCLEOTIDE SEQUENCE [LARGE SCALE GENOMIC DNA]</scope>
    <source>
        <strain evidence="1">ATCC 51259</strain>
    </source>
</reference>
<keyword evidence="2" id="KW-1185">Reference proteome</keyword>
<accession>C9LJX7</accession>
<proteinExistence type="predicted"/>
<sequence>MVLLCYRPIFSLHIFAYSLPRKEGFPRPTARFFRQFRIVAIGKCTDIFSKRKLFILFFSLFFYFHNCSRGLRRIKKR</sequence>
<dbReference type="HOGENOM" id="CLU_2635153_0_0_10"/>
<evidence type="ECO:0000313" key="2">
    <source>
        <dbReference type="Proteomes" id="UP000003460"/>
    </source>
</evidence>
<dbReference type="STRING" id="626522.GCWU000325_02541"/>
<protein>
    <submittedName>
        <fullName evidence="1">Uncharacterized protein</fullName>
    </submittedName>
</protein>
<dbReference type="EMBL" id="ACIJ02000028">
    <property type="protein sequence ID" value="EEX70499.1"/>
    <property type="molecule type" value="Genomic_DNA"/>
</dbReference>
<dbReference type="AlphaFoldDB" id="C9LJX7"/>
<gene>
    <name evidence="1" type="ORF">GCWU000325_02541</name>
</gene>
<comment type="caution">
    <text evidence="1">The sequence shown here is derived from an EMBL/GenBank/DDBJ whole genome shotgun (WGS) entry which is preliminary data.</text>
</comment>
<evidence type="ECO:0000313" key="1">
    <source>
        <dbReference type="EMBL" id="EEX70499.1"/>
    </source>
</evidence>